<protein>
    <submittedName>
        <fullName evidence="1">Uncharacterized protein</fullName>
    </submittedName>
</protein>
<sequence>MSTNFRILMSYSSAGSSLSQVVTGFSNSSSLPKCLPPRNSFSIRKRWKSLGARNHSSPPVLDGSPWFPKSLTITICTDGTRIAPSDFDLLLKLKEFLGGESSGNDGKLENAVTTWLNELAAEEYDMGILKLVDRYDKCLNVGVDYVEK</sequence>
<dbReference type="Gene3D" id="3.30.420.10">
    <property type="entry name" value="Ribonuclease H-like superfamily/Ribonuclease H"/>
    <property type="match status" value="1"/>
</dbReference>
<evidence type="ECO:0000313" key="1">
    <source>
        <dbReference type="EMBL" id="GBN47819.1"/>
    </source>
</evidence>
<dbReference type="InterPro" id="IPR036397">
    <property type="entry name" value="RNaseH_sf"/>
</dbReference>
<gene>
    <name evidence="1" type="ORF">AVEN_108910_1</name>
</gene>
<dbReference type="Proteomes" id="UP000499080">
    <property type="component" value="Unassembled WGS sequence"/>
</dbReference>
<keyword evidence="2" id="KW-1185">Reference proteome</keyword>
<name>A0A4Y2P9T5_ARAVE</name>
<organism evidence="1 2">
    <name type="scientific">Araneus ventricosus</name>
    <name type="common">Orbweaver spider</name>
    <name type="synonym">Epeira ventricosa</name>
    <dbReference type="NCBI Taxonomy" id="182803"/>
    <lineage>
        <taxon>Eukaryota</taxon>
        <taxon>Metazoa</taxon>
        <taxon>Ecdysozoa</taxon>
        <taxon>Arthropoda</taxon>
        <taxon>Chelicerata</taxon>
        <taxon>Arachnida</taxon>
        <taxon>Araneae</taxon>
        <taxon>Araneomorphae</taxon>
        <taxon>Entelegynae</taxon>
        <taxon>Araneoidea</taxon>
        <taxon>Araneidae</taxon>
        <taxon>Araneus</taxon>
    </lineage>
</organism>
<comment type="caution">
    <text evidence="1">The sequence shown here is derived from an EMBL/GenBank/DDBJ whole genome shotgun (WGS) entry which is preliminary data.</text>
</comment>
<dbReference type="AlphaFoldDB" id="A0A4Y2P9T5"/>
<evidence type="ECO:0000313" key="2">
    <source>
        <dbReference type="Proteomes" id="UP000499080"/>
    </source>
</evidence>
<proteinExistence type="predicted"/>
<dbReference type="GO" id="GO:0003676">
    <property type="term" value="F:nucleic acid binding"/>
    <property type="evidence" value="ECO:0007669"/>
    <property type="project" value="InterPro"/>
</dbReference>
<dbReference type="EMBL" id="BGPR01010751">
    <property type="protein sequence ID" value="GBN47819.1"/>
    <property type="molecule type" value="Genomic_DNA"/>
</dbReference>
<accession>A0A4Y2P9T5</accession>
<reference evidence="1 2" key="1">
    <citation type="journal article" date="2019" name="Sci. Rep.">
        <title>Orb-weaving spider Araneus ventricosus genome elucidates the spidroin gene catalogue.</title>
        <authorList>
            <person name="Kono N."/>
            <person name="Nakamura H."/>
            <person name="Ohtoshi R."/>
            <person name="Moran D.A.P."/>
            <person name="Shinohara A."/>
            <person name="Yoshida Y."/>
            <person name="Fujiwara M."/>
            <person name="Mori M."/>
            <person name="Tomita M."/>
            <person name="Arakawa K."/>
        </authorList>
    </citation>
    <scope>NUCLEOTIDE SEQUENCE [LARGE SCALE GENOMIC DNA]</scope>
</reference>